<dbReference type="AlphaFoldDB" id="A0AAF0DLT8"/>
<evidence type="ECO:0000313" key="2">
    <source>
        <dbReference type="Proteomes" id="UP001219355"/>
    </source>
</evidence>
<proteinExistence type="predicted"/>
<sequence>MDDSIVSSLAAAGILNLNLTPAENKPQAKVEPAPAPAPGPPTAALQRRIGTITASKPLGGIIRTTLPPAKGPVHLPPPVNVGPIPIDSGLLKHIPPRVGYSSVLKAFAFALRPFITLDEDLSASGKVFLVGGPMQYAIPTSLDDERYLNEALFSTCDPIQSADTPVYSAVGMGYFEWLRAYVRNVEDLSQADQQAVSKATAEYQAAVKNSETEFRNALENFKAAVAVDPKLTFIEWMNAPFGKAYRDACDDRDRKQKKLKDLQGSELSDVNRVLATLDSARSRLEPKRGSNMPCALRDIPSHDGTDTTYLPLYYLSGYALASKHWIMDGDTGSQSIAFNPVSGNKQLWHRLGLPTLVNSTSTDSPAWMKDVTVIVKFRGIGAFDVRRGLWDITGLKAVLPPLKKTAVPTLKSPILKTTKVLIAYGVEVVIQLPAEISKKIRGLMSKQTITVLPELLGNLAATWNPDGNLEASLAKGNAYPVLLGVLAQWVNNGDE</sequence>
<reference evidence="1" key="1">
    <citation type="submission" date="2023-03" db="EMBL/GenBank/DDBJ databases">
        <title>Emydomyces testavorans Genome Sequence.</title>
        <authorList>
            <person name="Hoyer L."/>
        </authorList>
    </citation>
    <scope>NUCLEOTIDE SEQUENCE</scope>
    <source>
        <strain evidence="1">16-2883</strain>
    </source>
</reference>
<name>A0AAF0DLT8_9EURO</name>
<evidence type="ECO:0000313" key="1">
    <source>
        <dbReference type="EMBL" id="WEW59135.1"/>
    </source>
</evidence>
<keyword evidence="2" id="KW-1185">Reference proteome</keyword>
<dbReference type="Proteomes" id="UP001219355">
    <property type="component" value="Chromosome 2"/>
</dbReference>
<dbReference type="EMBL" id="CP120628">
    <property type="protein sequence ID" value="WEW59135.1"/>
    <property type="molecule type" value="Genomic_DNA"/>
</dbReference>
<protein>
    <submittedName>
        <fullName evidence="1">Uncharacterized protein</fullName>
    </submittedName>
</protein>
<accession>A0AAF0DLT8</accession>
<gene>
    <name evidence="1" type="ORF">PRK78_004604</name>
</gene>
<organism evidence="1 2">
    <name type="scientific">Emydomyces testavorans</name>
    <dbReference type="NCBI Taxonomy" id="2070801"/>
    <lineage>
        <taxon>Eukaryota</taxon>
        <taxon>Fungi</taxon>
        <taxon>Dikarya</taxon>
        <taxon>Ascomycota</taxon>
        <taxon>Pezizomycotina</taxon>
        <taxon>Eurotiomycetes</taxon>
        <taxon>Eurotiomycetidae</taxon>
        <taxon>Onygenales</taxon>
        <taxon>Nannizziopsiaceae</taxon>
        <taxon>Emydomyces</taxon>
    </lineage>
</organism>